<proteinExistence type="predicted"/>
<dbReference type="AlphaFoldDB" id="A0A484MZ46"/>
<keyword evidence="2" id="KW-1185">Reference proteome</keyword>
<evidence type="ECO:0000313" key="1">
    <source>
        <dbReference type="EMBL" id="VFQ93456.1"/>
    </source>
</evidence>
<evidence type="ECO:0000313" key="2">
    <source>
        <dbReference type="Proteomes" id="UP000595140"/>
    </source>
</evidence>
<dbReference type="EMBL" id="OOIL02004928">
    <property type="protein sequence ID" value="VFQ93456.1"/>
    <property type="molecule type" value="Genomic_DNA"/>
</dbReference>
<reference evidence="1 2" key="1">
    <citation type="submission" date="2018-04" db="EMBL/GenBank/DDBJ databases">
        <authorList>
            <person name="Vogel A."/>
        </authorList>
    </citation>
    <scope>NUCLEOTIDE SEQUENCE [LARGE SCALE GENOMIC DNA]</scope>
</reference>
<accession>A0A484MZ46</accession>
<gene>
    <name evidence="1" type="ORF">CCAM_LOCUS35232</name>
</gene>
<protein>
    <submittedName>
        <fullName evidence="1">Uncharacterized protein</fullName>
    </submittedName>
</protein>
<organism evidence="1 2">
    <name type="scientific">Cuscuta campestris</name>
    <dbReference type="NCBI Taxonomy" id="132261"/>
    <lineage>
        <taxon>Eukaryota</taxon>
        <taxon>Viridiplantae</taxon>
        <taxon>Streptophyta</taxon>
        <taxon>Embryophyta</taxon>
        <taxon>Tracheophyta</taxon>
        <taxon>Spermatophyta</taxon>
        <taxon>Magnoliopsida</taxon>
        <taxon>eudicotyledons</taxon>
        <taxon>Gunneridae</taxon>
        <taxon>Pentapetalae</taxon>
        <taxon>asterids</taxon>
        <taxon>lamiids</taxon>
        <taxon>Solanales</taxon>
        <taxon>Convolvulaceae</taxon>
        <taxon>Cuscuteae</taxon>
        <taxon>Cuscuta</taxon>
        <taxon>Cuscuta subgen. Grammica</taxon>
        <taxon>Cuscuta sect. Cleistogrammica</taxon>
    </lineage>
</organism>
<name>A0A484MZ46_9ASTE</name>
<sequence>MSGSGQGSTLTKIQVKTRFLMPPAPLCLYSRRLRCSIECQGDHFRKLPRYICMFHCFTPSRFLLVFPIASISV</sequence>
<dbReference type="Proteomes" id="UP000595140">
    <property type="component" value="Unassembled WGS sequence"/>
</dbReference>